<dbReference type="Proteomes" id="UP000521943">
    <property type="component" value="Unassembled WGS sequence"/>
</dbReference>
<gene>
    <name evidence="1" type="ORF">DFP72DRAFT_1167816</name>
</gene>
<reference evidence="1 2" key="1">
    <citation type="submission" date="2020-07" db="EMBL/GenBank/DDBJ databases">
        <title>Comparative genomics of pyrophilous fungi reveals a link between fire events and developmental genes.</title>
        <authorList>
            <consortium name="DOE Joint Genome Institute"/>
            <person name="Steindorff A.S."/>
            <person name="Carver A."/>
            <person name="Calhoun S."/>
            <person name="Stillman K."/>
            <person name="Liu H."/>
            <person name="Lipzen A."/>
            <person name="Pangilinan J."/>
            <person name="Labutti K."/>
            <person name="Bruns T.D."/>
            <person name="Grigoriev I.V."/>
        </authorList>
    </citation>
    <scope>NUCLEOTIDE SEQUENCE [LARGE SCALE GENOMIC DNA]</scope>
    <source>
        <strain evidence="1 2">CBS 144469</strain>
    </source>
</reference>
<organism evidence="1 2">
    <name type="scientific">Ephemerocybe angulata</name>
    <dbReference type="NCBI Taxonomy" id="980116"/>
    <lineage>
        <taxon>Eukaryota</taxon>
        <taxon>Fungi</taxon>
        <taxon>Dikarya</taxon>
        <taxon>Basidiomycota</taxon>
        <taxon>Agaricomycotina</taxon>
        <taxon>Agaricomycetes</taxon>
        <taxon>Agaricomycetidae</taxon>
        <taxon>Agaricales</taxon>
        <taxon>Agaricineae</taxon>
        <taxon>Psathyrellaceae</taxon>
        <taxon>Ephemerocybe</taxon>
    </lineage>
</organism>
<sequence>MPQDPAEPLANPPLNNASPTIAISASNVLNNLELTSIIFSFLKDIALVEAPLQGQSNSTPSLLAVESKRKFAELTRVNRAFFNASIGVLWETMDSLVPFFCEILPADRRKDCNELFRPLGYRRQPISESHWKRFEVYSAKTKTLILNQMKPPMDNAWVLHALSSKKRPDVLFPALRRLWLSSTDSLSLAVAFSIAPQVKFLAIHFDEGTGEEEEICLALLATLRQADGGPQDLTISQPITYTALRSLHQINSITCLSLRLPEGDIRKLGLRLLANLRSLKKLSLVQEVDILDMETANLLPLLNVDDPFSRAAKMPVLEELTVTGSGLTLFTVATELSPSALKALYLKAKADSVDKQVVLFPLIITAFALCNENMTSLSAAYNKGVKVKAETVEGLRGDLRYNQYQKFMDALSALKELTTLRILSIPFFDPGINTALFQLAGSLPKLNYFELFPCPMTTLSADNVVYPTLRDLQSISTGFGQLQVLKIACDLTSIPEIPKDYVSKHPLNSLGMFTLATMDHFTEDTLIALARYLHRLFPNLQELSRTHRKVGGDRLKLWSYLEKLLKSFQAIRAEAIQDMSMSTESAS</sequence>
<dbReference type="EMBL" id="JACGCI010000020">
    <property type="protein sequence ID" value="KAF6757959.1"/>
    <property type="molecule type" value="Genomic_DNA"/>
</dbReference>
<evidence type="ECO:0000313" key="1">
    <source>
        <dbReference type="EMBL" id="KAF6757959.1"/>
    </source>
</evidence>
<comment type="caution">
    <text evidence="1">The sequence shown here is derived from an EMBL/GenBank/DDBJ whole genome shotgun (WGS) entry which is preliminary data.</text>
</comment>
<dbReference type="Gene3D" id="3.80.10.10">
    <property type="entry name" value="Ribonuclease Inhibitor"/>
    <property type="match status" value="1"/>
</dbReference>
<protein>
    <submittedName>
        <fullName evidence="1">Uncharacterized protein</fullName>
    </submittedName>
</protein>
<name>A0A8H6I3G0_9AGAR</name>
<dbReference type="AlphaFoldDB" id="A0A8H6I3G0"/>
<keyword evidence="2" id="KW-1185">Reference proteome</keyword>
<proteinExistence type="predicted"/>
<dbReference type="InterPro" id="IPR032675">
    <property type="entry name" value="LRR_dom_sf"/>
</dbReference>
<dbReference type="OrthoDB" id="2966049at2759"/>
<accession>A0A8H6I3G0</accession>
<dbReference type="SUPFAM" id="SSF52047">
    <property type="entry name" value="RNI-like"/>
    <property type="match status" value="1"/>
</dbReference>
<evidence type="ECO:0000313" key="2">
    <source>
        <dbReference type="Proteomes" id="UP000521943"/>
    </source>
</evidence>